<accession>A0A9P5PCR3</accession>
<reference evidence="2" key="1">
    <citation type="submission" date="2020-11" db="EMBL/GenBank/DDBJ databases">
        <authorList>
            <consortium name="DOE Joint Genome Institute"/>
            <person name="Ahrendt S."/>
            <person name="Riley R."/>
            <person name="Andreopoulos W."/>
            <person name="Labutti K."/>
            <person name="Pangilinan J."/>
            <person name="Ruiz-Duenas F.J."/>
            <person name="Barrasa J.M."/>
            <person name="Sanchez-Garcia M."/>
            <person name="Camarero S."/>
            <person name="Miyauchi S."/>
            <person name="Serrano A."/>
            <person name="Linde D."/>
            <person name="Babiker R."/>
            <person name="Drula E."/>
            <person name="Ayuso-Fernandez I."/>
            <person name="Pacheco R."/>
            <person name="Padilla G."/>
            <person name="Ferreira P."/>
            <person name="Barriuso J."/>
            <person name="Kellner H."/>
            <person name="Castanera R."/>
            <person name="Alfaro M."/>
            <person name="Ramirez L."/>
            <person name="Pisabarro A.G."/>
            <person name="Kuo A."/>
            <person name="Tritt A."/>
            <person name="Lipzen A."/>
            <person name="He G."/>
            <person name="Yan M."/>
            <person name="Ng V."/>
            <person name="Cullen D."/>
            <person name="Martin F."/>
            <person name="Rosso M.-N."/>
            <person name="Henrissat B."/>
            <person name="Hibbett D."/>
            <person name="Martinez A.T."/>
            <person name="Grigoriev I.V."/>
        </authorList>
    </citation>
    <scope>NUCLEOTIDE SEQUENCE</scope>
    <source>
        <strain evidence="2">AH 40177</strain>
    </source>
</reference>
<evidence type="ECO:0000256" key="1">
    <source>
        <dbReference type="SAM" id="MobiDB-lite"/>
    </source>
</evidence>
<name>A0A9P5PCR3_9AGAR</name>
<evidence type="ECO:0000313" key="2">
    <source>
        <dbReference type="EMBL" id="KAF9060787.1"/>
    </source>
</evidence>
<dbReference type="GO" id="GO:0005730">
    <property type="term" value="C:nucleolus"/>
    <property type="evidence" value="ECO:0007669"/>
    <property type="project" value="TreeGrafter"/>
</dbReference>
<dbReference type="AlphaFoldDB" id="A0A9P5PCR3"/>
<dbReference type="PANTHER" id="PTHR15633">
    <property type="entry name" value="NUCLEOLAR PROTEIN 11"/>
    <property type="match status" value="1"/>
</dbReference>
<feature type="region of interest" description="Disordered" evidence="1">
    <location>
        <begin position="363"/>
        <end position="384"/>
    </location>
</feature>
<dbReference type="OrthoDB" id="4349954at2759"/>
<evidence type="ECO:0000313" key="3">
    <source>
        <dbReference type="Proteomes" id="UP000772434"/>
    </source>
</evidence>
<protein>
    <submittedName>
        <fullName evidence="2">Uncharacterized protein</fullName>
    </submittedName>
</protein>
<comment type="caution">
    <text evidence="2">The sequence shown here is derived from an EMBL/GenBank/DDBJ whole genome shotgun (WGS) entry which is preliminary data.</text>
</comment>
<dbReference type="EMBL" id="JADNRY010000227">
    <property type="protein sequence ID" value="KAF9060787.1"/>
    <property type="molecule type" value="Genomic_DNA"/>
</dbReference>
<proteinExistence type="predicted"/>
<gene>
    <name evidence="2" type="ORF">BDP27DRAFT_1339093</name>
</gene>
<dbReference type="PANTHER" id="PTHR15633:SF2">
    <property type="entry name" value="NUCLEOLAR PROTEIN 11"/>
    <property type="match status" value="1"/>
</dbReference>
<sequence>MEANVGEPFVLNNYTNKVFASHSKGYVTVSAQGDGVHVIDLSTLHPVISHTLGQSTTFTCPSITLQDANYECSTYSASDNELWLWRENLASSVAERATQTQNKKTRTLPHLISGLYTTPALPSRILCTSAQGEITALHQDLATNTSIQATWSSKSKCTVLKAWVFVWADCVFLSTRSSPGGAIVVQMVEVDGRLRMLGVGVDLEDKFHEVWDAEVPLEYGAEAFRDGSVSVSGFVSILLSNGTWSSFQLQSADEVVYLNTLDTIQLTALSFISSSKNSDPSSSAIGPVSLLSLGTSHVLLAGLTTTSSPQLALLLWDLAFSVLLASHTFALPSLANNQKATVTLVEALSQSNVLLVLSPPASTTSANSSSQKSRKSQNSQPISSGSSSIWAVPVSIPQPSSLANALGKAFAAKPWLAASPVDEPSYADATEGDKQGDVEKERRKVLVEMRAAIGRGQPEGADAVFFAWEGSQTTSSLLPRYVLNTVLQSEKTGKANANVGYSSKVVRHLLERGVVSGLMVGDVDYGNVTVVGDATGGSGDGNGGNGNGLLEVLRRRGDWPSISLALKTVKDLQEVDVVACLSFVLARHRQSQAQDKSHPSDAMQVDSPPSIGVGTDADVPTLPAFLSLLLHSRFSASTVSSNTTTSLNSLNSTSNTLATPTAPISAMPTFSTPALRFAFRRYLSHVDDVICILEVLDSWMGQWAGRDVRLMPTGKAIKKAKKGQAAENENDPYADIPGMSQISTFLQPLLDTTFLTLIQTPPAYRLLRKFKAYVDGEIRGVEETGGMRGALEVFVRAQAKVLKEAREAKEGKEVKEVLDWRQRRRMLQEQAGVIGEYQLEELAF</sequence>
<dbReference type="InterPro" id="IPR042859">
    <property type="entry name" value="NOL11"/>
</dbReference>
<keyword evidence="3" id="KW-1185">Reference proteome</keyword>
<organism evidence="2 3">
    <name type="scientific">Rhodocollybia butyracea</name>
    <dbReference type="NCBI Taxonomy" id="206335"/>
    <lineage>
        <taxon>Eukaryota</taxon>
        <taxon>Fungi</taxon>
        <taxon>Dikarya</taxon>
        <taxon>Basidiomycota</taxon>
        <taxon>Agaricomycotina</taxon>
        <taxon>Agaricomycetes</taxon>
        <taxon>Agaricomycetidae</taxon>
        <taxon>Agaricales</taxon>
        <taxon>Marasmiineae</taxon>
        <taxon>Omphalotaceae</taxon>
        <taxon>Rhodocollybia</taxon>
    </lineage>
</organism>
<dbReference type="GO" id="GO:0003723">
    <property type="term" value="F:RNA binding"/>
    <property type="evidence" value="ECO:0007669"/>
    <property type="project" value="TreeGrafter"/>
</dbReference>
<dbReference type="GO" id="GO:0030490">
    <property type="term" value="P:maturation of SSU-rRNA"/>
    <property type="evidence" value="ECO:0007669"/>
    <property type="project" value="InterPro"/>
</dbReference>
<dbReference type="Proteomes" id="UP000772434">
    <property type="component" value="Unassembled WGS sequence"/>
</dbReference>